<proteinExistence type="predicted"/>
<keyword evidence="1" id="KW-0677">Repeat</keyword>
<reference evidence="6 7" key="1">
    <citation type="submission" date="2020-11" db="EMBL/GenBank/DDBJ databases">
        <authorList>
            <person name="Wallbank WR R."/>
            <person name="Pardo Diaz C."/>
            <person name="Kozak K."/>
            <person name="Martin S."/>
            <person name="Jiggins C."/>
            <person name="Moest M."/>
            <person name="Warren A I."/>
            <person name="Generalovic N T."/>
            <person name="Byers J.R.P. K."/>
            <person name="Montejo-Kovacevich G."/>
            <person name="Yen C E."/>
        </authorList>
    </citation>
    <scope>NUCLEOTIDE SEQUENCE [LARGE SCALE GENOMIC DNA]</scope>
</reference>
<evidence type="ECO:0000256" key="3">
    <source>
        <dbReference type="SAM" id="Phobius"/>
    </source>
</evidence>
<dbReference type="CDD" id="cd09631">
    <property type="entry name" value="DOMON_DOH"/>
    <property type="match status" value="1"/>
</dbReference>
<dbReference type="SMART" id="SM00664">
    <property type="entry name" value="DoH"/>
    <property type="match status" value="1"/>
</dbReference>
<dbReference type="SMART" id="SM00686">
    <property type="entry name" value="DM13"/>
    <property type="match status" value="2"/>
</dbReference>
<dbReference type="InParanoid" id="A0A7R8UPH6"/>
<feature type="domain" description="DOMON" evidence="4">
    <location>
        <begin position="347"/>
        <end position="479"/>
    </location>
</feature>
<evidence type="ECO:0000256" key="1">
    <source>
        <dbReference type="ARBA" id="ARBA00022737"/>
    </source>
</evidence>
<keyword evidence="3" id="KW-0812">Transmembrane</keyword>
<gene>
    <name evidence="6" type="ORF">HERILL_LOCUS6633</name>
</gene>
<dbReference type="PANTHER" id="PTHR24036">
    <property type="entry name" value="SKELETOR-RELATED"/>
    <property type="match status" value="1"/>
</dbReference>
<evidence type="ECO:0000259" key="4">
    <source>
        <dbReference type="PROSITE" id="PS50836"/>
    </source>
</evidence>
<evidence type="ECO:0000256" key="2">
    <source>
        <dbReference type="SAM" id="MobiDB-lite"/>
    </source>
</evidence>
<dbReference type="InterPro" id="IPR045266">
    <property type="entry name" value="DOH_DOMON"/>
</dbReference>
<organism evidence="6 7">
    <name type="scientific">Hermetia illucens</name>
    <name type="common">Black soldier fly</name>
    <dbReference type="NCBI Taxonomy" id="343691"/>
    <lineage>
        <taxon>Eukaryota</taxon>
        <taxon>Metazoa</taxon>
        <taxon>Ecdysozoa</taxon>
        <taxon>Arthropoda</taxon>
        <taxon>Hexapoda</taxon>
        <taxon>Insecta</taxon>
        <taxon>Pterygota</taxon>
        <taxon>Neoptera</taxon>
        <taxon>Endopterygota</taxon>
        <taxon>Diptera</taxon>
        <taxon>Brachycera</taxon>
        <taxon>Stratiomyomorpha</taxon>
        <taxon>Stratiomyidae</taxon>
        <taxon>Hermetiinae</taxon>
        <taxon>Hermetia</taxon>
    </lineage>
</organism>
<dbReference type="FunCoup" id="A0A7R8UPH6">
    <property type="interactions" value="68"/>
</dbReference>
<dbReference type="PROSITE" id="PS51549">
    <property type="entry name" value="DM13"/>
    <property type="match status" value="2"/>
</dbReference>
<name>A0A7R8UPH6_HERIL</name>
<dbReference type="OMA" id="PYQYDIW"/>
<dbReference type="InterPro" id="IPR019545">
    <property type="entry name" value="DM13_domain"/>
</dbReference>
<dbReference type="InterPro" id="IPR052126">
    <property type="entry name" value="Spindle_Org/Thrombomodulin"/>
</dbReference>
<evidence type="ECO:0000259" key="5">
    <source>
        <dbReference type="PROSITE" id="PS51549"/>
    </source>
</evidence>
<dbReference type="AlphaFoldDB" id="A0A7R8UPH6"/>
<dbReference type="Pfam" id="PF10517">
    <property type="entry name" value="DM13"/>
    <property type="match status" value="2"/>
</dbReference>
<dbReference type="Pfam" id="PF03351">
    <property type="entry name" value="DOMON"/>
    <property type="match status" value="1"/>
</dbReference>
<keyword evidence="3" id="KW-1133">Transmembrane helix</keyword>
<protein>
    <recommendedName>
        <fullName evidence="8">Protein Skeletor</fullName>
    </recommendedName>
</protein>
<evidence type="ECO:0000313" key="7">
    <source>
        <dbReference type="Proteomes" id="UP000594454"/>
    </source>
</evidence>
<evidence type="ECO:0008006" key="8">
    <source>
        <dbReference type="Google" id="ProtNLM"/>
    </source>
</evidence>
<feature type="domain" description="DM13" evidence="5">
    <location>
        <begin position="87"/>
        <end position="198"/>
    </location>
</feature>
<feature type="transmembrane region" description="Helical" evidence="3">
    <location>
        <begin position="59"/>
        <end position="76"/>
    </location>
</feature>
<feature type="region of interest" description="Disordered" evidence="2">
    <location>
        <begin position="1"/>
        <end position="21"/>
    </location>
</feature>
<dbReference type="Proteomes" id="UP000594454">
    <property type="component" value="Chromosome 3"/>
</dbReference>
<keyword evidence="7" id="KW-1185">Reference proteome</keyword>
<accession>A0A7R8UPH6</accession>
<dbReference type="EMBL" id="LR899011">
    <property type="protein sequence ID" value="CAD7083692.1"/>
    <property type="molecule type" value="Genomic_DNA"/>
</dbReference>
<sequence length="759" mass="85152">MLPPTQQQQQQQQQNQEQPSLPLQFVSPFKLSSPSFTNVREKRQPNQQQKHQQYRQHHVGLFIVLLFVLALVIGQANGGGPPEPYYGRLIGQFVEFAHGIKGTVYAVDESTIFIKGFAYDGTGPDAFFWVGKTARPSPEGYIIPYPEEYVGIDPPILQAHNNSDIILRLPMGKRIRDIRWLSVWCRRFTVDFGEVFIPPGLDVPKPRVLPEFKRLAHGLRSSNISVLDAKTFYIPNLHYDGAGPDAYFWVGNGSEPNVLGVKVPNELGSLEPLRGYQGEDIEIQLPGNLTVYDIQWLAVWCVEYRHNFGHVIIPNDLDVPPALGQTKITTTTTPRPKANNCRELLSGRLQVKWEIQGEFLFVELFGRIKEDQYMAFGLSGAQGRPEMIGADVVVAFYDTTKRVFMAEDYYISHLAQCDGKQGVCPDERIGGKNDIIVLSGDRKNGVTHIKYKRLLQTNEPINDLAIPNNRDVSVIAAIGPLNARKEANAHSHSDVNADDIRIEFNSKNDHSCTSSLYDIKDKDDPEPWPTRILAGTTSISARIGPTGGKRGYTALTGHPSWGIAWYLNDLLIPELYVERGETYIFSVEGGNNPAQPARYHPFYITDSPEGGFGQKSAEAQRQQTVYAGVDYDSNGYPFPTAAGRYCEWVHKGVDKSAVSETFEDYMKTVELECEGGEPAILNWTVPDDAPNLLFYQCYTHNNLGWKIHIVDRGQPYPFNSTSTASTHLQIAQSPIHFIFLSTLFTLIMLKTIIINYKIA</sequence>
<evidence type="ECO:0000313" key="6">
    <source>
        <dbReference type="EMBL" id="CAD7083692.1"/>
    </source>
</evidence>
<feature type="transmembrane region" description="Helical" evidence="3">
    <location>
        <begin position="735"/>
        <end position="756"/>
    </location>
</feature>
<dbReference type="InterPro" id="IPR005018">
    <property type="entry name" value="DOMON_domain"/>
</dbReference>
<keyword evidence="3" id="KW-0472">Membrane</keyword>
<feature type="compositionally biased region" description="Low complexity" evidence="2">
    <location>
        <begin position="1"/>
        <end position="18"/>
    </location>
</feature>
<dbReference type="PANTHER" id="PTHR24036:SF5">
    <property type="entry name" value="THROMBOMODULIN"/>
    <property type="match status" value="1"/>
</dbReference>
<dbReference type="PROSITE" id="PS50836">
    <property type="entry name" value="DOMON"/>
    <property type="match status" value="1"/>
</dbReference>
<feature type="domain" description="DM13" evidence="5">
    <location>
        <begin position="210"/>
        <end position="314"/>
    </location>
</feature>
<dbReference type="OrthoDB" id="2448405at2759"/>